<proteinExistence type="predicted"/>
<comment type="caution">
    <text evidence="1">The sequence shown here is derived from an EMBL/GenBank/DDBJ whole genome shotgun (WGS) entry which is preliminary data.</text>
</comment>
<accession>X1SH71</accession>
<name>X1SH71_9ZZZZ</name>
<gene>
    <name evidence="1" type="ORF">S12H4_11012</name>
</gene>
<reference evidence="1" key="1">
    <citation type="journal article" date="2014" name="Front. Microbiol.">
        <title>High frequency of phylogenetically diverse reductive dehalogenase-homologous genes in deep subseafloor sedimentary metagenomes.</title>
        <authorList>
            <person name="Kawai M."/>
            <person name="Futagami T."/>
            <person name="Toyoda A."/>
            <person name="Takaki Y."/>
            <person name="Nishi S."/>
            <person name="Hori S."/>
            <person name="Arai W."/>
            <person name="Tsubouchi T."/>
            <person name="Morono Y."/>
            <person name="Uchiyama I."/>
            <person name="Ito T."/>
            <person name="Fujiyama A."/>
            <person name="Inagaki F."/>
            <person name="Takami H."/>
        </authorList>
    </citation>
    <scope>NUCLEOTIDE SEQUENCE</scope>
    <source>
        <strain evidence="1">Expedition CK06-06</strain>
    </source>
</reference>
<feature type="non-terminal residue" evidence="1">
    <location>
        <position position="96"/>
    </location>
</feature>
<protein>
    <submittedName>
        <fullName evidence="1">Uncharacterized protein</fullName>
    </submittedName>
</protein>
<evidence type="ECO:0000313" key="1">
    <source>
        <dbReference type="EMBL" id="GAI67109.1"/>
    </source>
</evidence>
<organism evidence="1">
    <name type="scientific">marine sediment metagenome</name>
    <dbReference type="NCBI Taxonomy" id="412755"/>
    <lineage>
        <taxon>unclassified sequences</taxon>
        <taxon>metagenomes</taxon>
        <taxon>ecological metagenomes</taxon>
    </lineage>
</organism>
<dbReference type="EMBL" id="BARW01004844">
    <property type="protein sequence ID" value="GAI67109.1"/>
    <property type="molecule type" value="Genomic_DNA"/>
</dbReference>
<dbReference type="AlphaFoldDB" id="X1SH71"/>
<sequence>MKEKEMVFEGIPVLIKEGERPPRTIRIKIKKPGRKALKDLPFSKLDSRQKQALKNFADLGCDPKMKKEAGEAAGYSEKSGVAVKAMDRLLERRSIV</sequence>